<evidence type="ECO:0000313" key="3">
    <source>
        <dbReference type="Proteomes" id="UP000286947"/>
    </source>
</evidence>
<feature type="chain" id="PRO_5019196362" description="Ycf48-like protein" evidence="1">
    <location>
        <begin position="25"/>
        <end position="393"/>
    </location>
</feature>
<feature type="signal peptide" evidence="1">
    <location>
        <begin position="1"/>
        <end position="24"/>
    </location>
</feature>
<name>A0A433SDB1_9BURK</name>
<dbReference type="Proteomes" id="UP000286947">
    <property type="component" value="Unassembled WGS sequence"/>
</dbReference>
<dbReference type="PROSITE" id="PS51257">
    <property type="entry name" value="PROKAR_LIPOPROTEIN"/>
    <property type="match status" value="1"/>
</dbReference>
<gene>
    <name evidence="2" type="ORF">CUZ56_01523</name>
</gene>
<keyword evidence="3" id="KW-1185">Reference proteome</keyword>
<dbReference type="EMBL" id="PQSP01000003">
    <property type="protein sequence ID" value="RUS66732.1"/>
    <property type="molecule type" value="Genomic_DNA"/>
</dbReference>
<proteinExistence type="predicted"/>
<evidence type="ECO:0000313" key="2">
    <source>
        <dbReference type="EMBL" id="RUS66732.1"/>
    </source>
</evidence>
<evidence type="ECO:0008006" key="4">
    <source>
        <dbReference type="Google" id="ProtNLM"/>
    </source>
</evidence>
<organism evidence="2 3">
    <name type="scientific">Saezia sanguinis</name>
    <dbReference type="NCBI Taxonomy" id="1965230"/>
    <lineage>
        <taxon>Bacteria</taxon>
        <taxon>Pseudomonadati</taxon>
        <taxon>Pseudomonadota</taxon>
        <taxon>Betaproteobacteria</taxon>
        <taxon>Burkholderiales</taxon>
        <taxon>Saeziaceae</taxon>
        <taxon>Saezia</taxon>
    </lineage>
</organism>
<dbReference type="RefSeq" id="WP_126979746.1">
    <property type="nucleotide sequence ID" value="NZ_PQSP01000003.1"/>
</dbReference>
<sequence length="393" mass="43248" precursor="true">MNGLKRWILLLLGTVLLAGCTGHAVDHSMEVSQDTASTRLPWQDVDMAYLQISAGVQADAATLNIKAVSADGQVVVGEAERAVDGESGQSSKRLEAFRWDLTQNHWQWLGVVAGEASSTPAGVNAAADVVFGRRWVWQAGHQQLTDLGRQFWTYAVRDDHQLIGIESGSNFVLRSIDGAQAEQWPAADFLQLDTAGHAKERFWFSDNGTLVLSTVETCLKDAHCDQAWLTWWAPGQNQQRVQAELPSRETDFIQTDPGPNIVSRNAQWLAGDVGQGIFRWDRQGQMLSLGGFEHGADVLGISDDGNLVVGTTADVKTGNGRSWIWTATEGLGWLDEWLRNHGVAKEMSSTSIQVRLLSANRRVLIGLTDLREQGGTVVWWRATLPENLRVLVQ</sequence>
<comment type="caution">
    <text evidence="2">The sequence shown here is derived from an EMBL/GenBank/DDBJ whole genome shotgun (WGS) entry which is preliminary data.</text>
</comment>
<evidence type="ECO:0000256" key="1">
    <source>
        <dbReference type="SAM" id="SignalP"/>
    </source>
</evidence>
<reference evidence="2 3" key="1">
    <citation type="submission" date="2018-01" db="EMBL/GenBank/DDBJ databases">
        <title>Saezia sanguinis gen. nov., sp. nov., in the order Burkholderiales isolated from human blood.</title>
        <authorList>
            <person name="Medina-Pascual M.J."/>
            <person name="Valdezate S."/>
            <person name="Monzon S."/>
            <person name="Cuesta I."/>
            <person name="Carrasco G."/>
            <person name="Villalon P."/>
            <person name="Saez-Nieto J.A."/>
        </authorList>
    </citation>
    <scope>NUCLEOTIDE SEQUENCE [LARGE SCALE GENOMIC DNA]</scope>
    <source>
        <strain evidence="2 3">CNM695-12</strain>
    </source>
</reference>
<protein>
    <recommendedName>
        <fullName evidence="4">Ycf48-like protein</fullName>
    </recommendedName>
</protein>
<dbReference type="AlphaFoldDB" id="A0A433SDB1"/>
<keyword evidence="1" id="KW-0732">Signal</keyword>
<accession>A0A433SDB1</accession>